<feature type="site" description="Interaction with tRNA" evidence="9">
    <location>
        <position position="128"/>
    </location>
</feature>
<dbReference type="CDD" id="cd01998">
    <property type="entry name" value="MnmA_TRMU-like"/>
    <property type="match status" value="1"/>
</dbReference>
<evidence type="ECO:0000313" key="14">
    <source>
        <dbReference type="Proteomes" id="UP001200741"/>
    </source>
</evidence>
<keyword evidence="1 9" id="KW-0820">tRNA-binding</keyword>
<comment type="function">
    <text evidence="9">Catalyzes the 2-thiolation of uridine at the wobble position (U34) of tRNA, leading to the formation of s(2)U34.</text>
</comment>
<feature type="domain" description="tRNA-specific 2-thiouridylase MnmA-like central" evidence="12">
    <location>
        <begin position="224"/>
        <end position="308"/>
    </location>
</feature>
<dbReference type="Gene3D" id="2.40.30.10">
    <property type="entry name" value="Translation factors"/>
    <property type="match status" value="1"/>
</dbReference>
<dbReference type="RefSeq" id="WP_233370425.1">
    <property type="nucleotide sequence ID" value="NZ_JAJTWU010000002.1"/>
</dbReference>
<keyword evidence="9" id="KW-0963">Cytoplasm</keyword>
<name>A0ABS8XWN7_9BURK</name>
<keyword evidence="6 9" id="KW-0694">RNA-binding</keyword>
<feature type="region of interest" description="Interaction with tRNA" evidence="9">
    <location>
        <begin position="343"/>
        <end position="344"/>
    </location>
</feature>
<feature type="active site" description="Nucleophile" evidence="9">
    <location>
        <position position="103"/>
    </location>
</feature>
<feature type="site" description="Interaction with tRNA" evidence="9">
    <location>
        <position position="376"/>
    </location>
</feature>
<dbReference type="EMBL" id="JAJTWU010000002">
    <property type="protein sequence ID" value="MCE4553710.1"/>
    <property type="molecule type" value="Genomic_DNA"/>
</dbReference>
<evidence type="ECO:0000256" key="4">
    <source>
        <dbReference type="ARBA" id="ARBA00022741"/>
    </source>
</evidence>
<dbReference type="InterPro" id="IPR004506">
    <property type="entry name" value="MnmA-like"/>
</dbReference>
<evidence type="ECO:0000313" key="13">
    <source>
        <dbReference type="EMBL" id="MCE4553710.1"/>
    </source>
</evidence>
<dbReference type="Gene3D" id="3.40.50.620">
    <property type="entry name" value="HUPs"/>
    <property type="match status" value="1"/>
</dbReference>
<accession>A0ABS8XWN7</accession>
<dbReference type="PANTHER" id="PTHR11933:SF5">
    <property type="entry name" value="MITOCHONDRIAL TRNA-SPECIFIC 2-THIOURIDYLASE 1"/>
    <property type="match status" value="1"/>
</dbReference>
<dbReference type="Proteomes" id="UP001200741">
    <property type="component" value="Unassembled WGS sequence"/>
</dbReference>
<evidence type="ECO:0000256" key="6">
    <source>
        <dbReference type="ARBA" id="ARBA00022884"/>
    </source>
</evidence>
<keyword evidence="7" id="KW-1015">Disulfide bond</keyword>
<reference evidence="13 14" key="1">
    <citation type="submission" date="2021-12" db="EMBL/GenBank/DDBJ databases">
        <title>Genome seq of P8.</title>
        <authorList>
            <person name="Seo T."/>
        </authorList>
    </citation>
    <scope>NUCLEOTIDE SEQUENCE [LARGE SCALE GENOMIC DNA]</scope>
    <source>
        <strain evidence="13 14">P8</strain>
    </source>
</reference>
<dbReference type="NCBIfam" id="TIGR00420">
    <property type="entry name" value="trmU"/>
    <property type="match status" value="1"/>
</dbReference>
<comment type="catalytic activity">
    <reaction evidence="8 9">
        <text>S-sulfanyl-L-cysteinyl-[protein] + uridine(34) in tRNA + AH2 + ATP = 2-thiouridine(34) in tRNA + L-cysteinyl-[protein] + A + AMP + diphosphate + H(+)</text>
        <dbReference type="Rhea" id="RHEA:47032"/>
        <dbReference type="Rhea" id="RHEA-COMP:10131"/>
        <dbReference type="Rhea" id="RHEA-COMP:11726"/>
        <dbReference type="Rhea" id="RHEA-COMP:11727"/>
        <dbReference type="Rhea" id="RHEA-COMP:11728"/>
        <dbReference type="ChEBI" id="CHEBI:13193"/>
        <dbReference type="ChEBI" id="CHEBI:15378"/>
        <dbReference type="ChEBI" id="CHEBI:17499"/>
        <dbReference type="ChEBI" id="CHEBI:29950"/>
        <dbReference type="ChEBI" id="CHEBI:30616"/>
        <dbReference type="ChEBI" id="CHEBI:33019"/>
        <dbReference type="ChEBI" id="CHEBI:61963"/>
        <dbReference type="ChEBI" id="CHEBI:65315"/>
        <dbReference type="ChEBI" id="CHEBI:87170"/>
        <dbReference type="ChEBI" id="CHEBI:456215"/>
        <dbReference type="EC" id="2.8.1.13"/>
    </reaction>
</comment>
<feature type="domain" description="tRNA-specific 2-thiouridylase MnmA-like C-terminal" evidence="11">
    <location>
        <begin position="319"/>
        <end position="392"/>
    </location>
</feature>
<dbReference type="Pfam" id="PF20258">
    <property type="entry name" value="tRNA_Me_trans_C"/>
    <property type="match status" value="1"/>
</dbReference>
<keyword evidence="4 9" id="KW-0547">Nucleotide-binding</keyword>
<gene>
    <name evidence="9 13" type="primary">mnmA</name>
    <name evidence="13" type="ORF">LXT13_04525</name>
</gene>
<feature type="active site" description="Cysteine persulfide intermediate" evidence="9">
    <location>
        <position position="215"/>
    </location>
</feature>
<evidence type="ECO:0000259" key="11">
    <source>
        <dbReference type="Pfam" id="PF20258"/>
    </source>
</evidence>
<dbReference type="EC" id="2.8.1.13" evidence="9"/>
<dbReference type="InterPro" id="IPR014729">
    <property type="entry name" value="Rossmann-like_a/b/a_fold"/>
</dbReference>
<keyword evidence="2 9" id="KW-0808">Transferase</keyword>
<comment type="similarity">
    <text evidence="9">Belongs to the MnmA/TRMU family.</text>
</comment>
<dbReference type="GO" id="GO:0103016">
    <property type="term" value="F:tRNA-uridine 2-sulfurtransferase activity"/>
    <property type="evidence" value="ECO:0007669"/>
    <property type="project" value="UniProtKB-EC"/>
</dbReference>
<evidence type="ECO:0000256" key="2">
    <source>
        <dbReference type="ARBA" id="ARBA00022679"/>
    </source>
</evidence>
<dbReference type="NCBIfam" id="NF001138">
    <property type="entry name" value="PRK00143.1"/>
    <property type="match status" value="1"/>
</dbReference>
<dbReference type="Pfam" id="PF20259">
    <property type="entry name" value="tRNA_Me_trans_M"/>
    <property type="match status" value="1"/>
</dbReference>
<evidence type="ECO:0000256" key="5">
    <source>
        <dbReference type="ARBA" id="ARBA00022840"/>
    </source>
</evidence>
<feature type="region of interest" description="Disordered" evidence="10">
    <location>
        <begin position="265"/>
        <end position="290"/>
    </location>
</feature>
<comment type="caution">
    <text evidence="9">Lacks conserved residue(s) required for the propagation of feature annotation.</text>
</comment>
<feature type="region of interest" description="Interaction with tRNA" evidence="9">
    <location>
        <begin position="165"/>
        <end position="167"/>
    </location>
</feature>
<dbReference type="InterPro" id="IPR046885">
    <property type="entry name" value="MnmA-like_C"/>
</dbReference>
<evidence type="ECO:0000256" key="1">
    <source>
        <dbReference type="ARBA" id="ARBA00022555"/>
    </source>
</evidence>
<evidence type="ECO:0000256" key="7">
    <source>
        <dbReference type="ARBA" id="ARBA00023157"/>
    </source>
</evidence>
<protein>
    <recommendedName>
        <fullName evidence="9">tRNA-specific 2-thiouridylase MnmA</fullName>
        <ecNumber evidence="9">2.8.1.13</ecNumber>
    </recommendedName>
</protein>
<keyword evidence="5 9" id="KW-0067">ATP-binding</keyword>
<feature type="binding site" evidence="9">
    <location>
        <position position="38"/>
    </location>
    <ligand>
        <name>ATP</name>
        <dbReference type="ChEBI" id="CHEBI:30616"/>
    </ligand>
</feature>
<organism evidence="13 14">
    <name type="scientific">Pelomonas cellulosilytica</name>
    <dbReference type="NCBI Taxonomy" id="2906762"/>
    <lineage>
        <taxon>Bacteria</taxon>
        <taxon>Pseudomonadati</taxon>
        <taxon>Pseudomonadota</taxon>
        <taxon>Betaproteobacteria</taxon>
        <taxon>Burkholderiales</taxon>
        <taxon>Sphaerotilaceae</taxon>
        <taxon>Roseateles</taxon>
    </lineage>
</organism>
<evidence type="ECO:0000256" key="8">
    <source>
        <dbReference type="ARBA" id="ARBA00051542"/>
    </source>
</evidence>
<dbReference type="SUPFAM" id="SSF52402">
    <property type="entry name" value="Adenine nucleotide alpha hydrolases-like"/>
    <property type="match status" value="1"/>
</dbReference>
<dbReference type="InterPro" id="IPR023382">
    <property type="entry name" value="MnmA-like_central_sf"/>
</dbReference>
<sequence length="398" mass="43072">MSSPKKHRVVVGLSGGVDSAVTAHLLKQQGHEVVGIFMKNWEDDDDDEYCSSRQDFLDAASVADVLGIEIEHVNFAAEYKDRVFESFLHEYQAGRTPNPDVLCNAEIKFKAFLDHAMRLGAEKIATGHYARVREVDRGAAAGPSQGDPDAGAPVFQLLKGLDPLKDQSYFLHRLSQAQLSKAMFPVGHLPKTEVRRIAADIGLPNAKKKDSTGICFIGERPFREFLNKYLSHQPGPIRDERGRKLGEHVGLSFYTLGQRQGLGIGGVKDKGAQGSARTPDQAPKGGGHHEPWFVAAKDLERNTLIVVQGHDHPLLQSAALVADDLSWIAGPAPAPGEAAAKTRYRQADAPCQLGFDAERRLTLRFSTPQWAVTPGQSAVVYDGEVCLGGGVISAAVAA</sequence>
<dbReference type="PANTHER" id="PTHR11933">
    <property type="entry name" value="TRNA 5-METHYLAMINOMETHYL-2-THIOURIDYLATE -METHYLTRANSFERASE"/>
    <property type="match status" value="1"/>
</dbReference>
<feature type="region of interest" description="Interaction with target base in tRNA" evidence="9">
    <location>
        <begin position="98"/>
        <end position="100"/>
    </location>
</feature>
<feature type="binding site" evidence="9">
    <location>
        <begin position="12"/>
        <end position="19"/>
    </location>
    <ligand>
        <name>ATP</name>
        <dbReference type="ChEBI" id="CHEBI:30616"/>
    </ligand>
</feature>
<evidence type="ECO:0000259" key="12">
    <source>
        <dbReference type="Pfam" id="PF20259"/>
    </source>
</evidence>
<evidence type="ECO:0000256" key="3">
    <source>
        <dbReference type="ARBA" id="ARBA00022694"/>
    </source>
</evidence>
<keyword evidence="14" id="KW-1185">Reference proteome</keyword>
<dbReference type="InterPro" id="IPR046884">
    <property type="entry name" value="MnmA-like_central"/>
</dbReference>
<proteinExistence type="inferred from homology"/>
<comment type="subcellular location">
    <subcellularLocation>
        <location evidence="9">Cytoplasm</location>
    </subcellularLocation>
</comment>
<keyword evidence="3 9" id="KW-0819">tRNA processing</keyword>
<dbReference type="HAMAP" id="MF_00144">
    <property type="entry name" value="tRNA_thiouridyl_MnmA"/>
    <property type="match status" value="1"/>
</dbReference>
<feature type="binding site" evidence="9">
    <location>
        <position position="127"/>
    </location>
    <ligand>
        <name>ATP</name>
        <dbReference type="ChEBI" id="CHEBI:30616"/>
    </ligand>
</feature>
<evidence type="ECO:0000256" key="9">
    <source>
        <dbReference type="HAMAP-Rule" id="MF_00144"/>
    </source>
</evidence>
<dbReference type="Gene3D" id="2.30.30.280">
    <property type="entry name" value="Adenine nucleotide alpha hydrolases-like domains"/>
    <property type="match status" value="1"/>
</dbReference>
<evidence type="ECO:0000256" key="10">
    <source>
        <dbReference type="SAM" id="MobiDB-lite"/>
    </source>
</evidence>
<dbReference type="Pfam" id="PF03054">
    <property type="entry name" value="tRNA_Me_trans"/>
    <property type="match status" value="1"/>
</dbReference>
<comment type="caution">
    <text evidence="13">The sequence shown here is derived from an EMBL/GenBank/DDBJ whole genome shotgun (WGS) entry which is preliminary data.</text>
</comment>